<reference evidence="1 2" key="1">
    <citation type="journal article" date="2018" name="Syst. Appl. Microbiol.">
        <title>Pseudomonas gallaeciensis sp. nov., isolated from crude-oil-contaminated intertidal sand samples after the Prestige oil spill.</title>
        <authorList>
            <person name="Mulet M."/>
            <person name="Sanchez D."/>
            <person name="Rodriguez A.C."/>
            <person name="Nogales B."/>
            <person name="Bosch R."/>
            <person name="Busquets A."/>
            <person name="Gomila M."/>
            <person name="Lalucat J."/>
            <person name="Garcia-Valdes E."/>
        </authorList>
    </citation>
    <scope>NUCLEOTIDE SEQUENCE [LARGE SCALE GENOMIC DNA]</scope>
    <source>
        <strain evidence="1 2">V113</strain>
    </source>
</reference>
<name>A0A395R517_9PSED</name>
<keyword evidence="2" id="KW-1185">Reference proteome</keyword>
<dbReference type="EMBL" id="LMAZ01000002">
    <property type="protein sequence ID" value="RGP55197.1"/>
    <property type="molecule type" value="Genomic_DNA"/>
</dbReference>
<evidence type="ECO:0000313" key="1">
    <source>
        <dbReference type="EMBL" id="RGP55197.1"/>
    </source>
</evidence>
<dbReference type="Proteomes" id="UP000265411">
    <property type="component" value="Unassembled WGS sequence"/>
</dbReference>
<comment type="caution">
    <text evidence="1">The sequence shown here is derived from an EMBL/GenBank/DDBJ whole genome shotgun (WGS) entry which is preliminary data.</text>
</comment>
<evidence type="ECO:0000313" key="2">
    <source>
        <dbReference type="Proteomes" id="UP000265411"/>
    </source>
</evidence>
<organism evidence="1 2">
    <name type="scientific">Pseudomonas abyssi</name>
    <dbReference type="NCBI Taxonomy" id="170540"/>
    <lineage>
        <taxon>Bacteria</taxon>
        <taxon>Pseudomonadati</taxon>
        <taxon>Pseudomonadota</taxon>
        <taxon>Gammaproteobacteria</taxon>
        <taxon>Pseudomonadales</taxon>
        <taxon>Pseudomonadaceae</taxon>
        <taxon>Pseudomonas</taxon>
    </lineage>
</organism>
<gene>
    <name evidence="1" type="ORF">ASB58_08990</name>
</gene>
<proteinExistence type="predicted"/>
<sequence>MSLLGLFWFWKESVFRNIKFIDYLQSSLHNESMIAVSSATPVRLVIVSYTFDQKFDISFIEFANMRLYKL</sequence>
<protein>
    <submittedName>
        <fullName evidence="1">Uncharacterized protein</fullName>
    </submittedName>
</protein>
<accession>A0A395R517</accession>
<dbReference type="AlphaFoldDB" id="A0A395R517"/>